<dbReference type="OrthoDB" id="3800593at2759"/>
<keyword evidence="2" id="KW-1185">Reference proteome</keyword>
<reference evidence="1" key="1">
    <citation type="journal article" date="2020" name="Stud. Mycol.">
        <title>101 Dothideomycetes genomes: a test case for predicting lifestyles and emergence of pathogens.</title>
        <authorList>
            <person name="Haridas S."/>
            <person name="Albert R."/>
            <person name="Binder M."/>
            <person name="Bloem J."/>
            <person name="Labutti K."/>
            <person name="Salamov A."/>
            <person name="Andreopoulos B."/>
            <person name="Baker S."/>
            <person name="Barry K."/>
            <person name="Bills G."/>
            <person name="Bluhm B."/>
            <person name="Cannon C."/>
            <person name="Castanera R."/>
            <person name="Culley D."/>
            <person name="Daum C."/>
            <person name="Ezra D."/>
            <person name="Gonzalez J."/>
            <person name="Henrissat B."/>
            <person name="Kuo A."/>
            <person name="Liang C."/>
            <person name="Lipzen A."/>
            <person name="Lutzoni F."/>
            <person name="Magnuson J."/>
            <person name="Mondo S."/>
            <person name="Nolan M."/>
            <person name="Ohm R."/>
            <person name="Pangilinan J."/>
            <person name="Park H.-J."/>
            <person name="Ramirez L."/>
            <person name="Alfaro M."/>
            <person name="Sun H."/>
            <person name="Tritt A."/>
            <person name="Yoshinaga Y."/>
            <person name="Zwiers L.-H."/>
            <person name="Turgeon B."/>
            <person name="Goodwin S."/>
            <person name="Spatafora J."/>
            <person name="Crous P."/>
            <person name="Grigoriev I."/>
        </authorList>
    </citation>
    <scope>NUCLEOTIDE SEQUENCE</scope>
    <source>
        <strain evidence="1">CBS 109.77</strain>
    </source>
</reference>
<evidence type="ECO:0000313" key="1">
    <source>
        <dbReference type="EMBL" id="KAF2796988.1"/>
    </source>
</evidence>
<accession>A0A6A6XLC8</accession>
<protein>
    <submittedName>
        <fullName evidence="1">Uncharacterized protein</fullName>
    </submittedName>
</protein>
<dbReference type="AlphaFoldDB" id="A0A6A6XLC8"/>
<name>A0A6A6XLC8_9PLEO</name>
<sequence length="265" mass="30635">MENCLLKREEWWLSINILSPTLPQRYIDRLSADLPERPEELFNSLDRALLPAANTIPANDSHGLGKVFMTRVIEEMWRLGRMQGGERYALLLFLKFQLEYLHVLKDGTKDYHRRRHESKEINLALADLLAEIRAKPTNIYIRSHYYRQNIPYFNAVAACRRLRKAMETFPCKHRGYHPDDDICIHKNLAAALHLLQKCAYAEVGSNVLRAVGKRLPKEISDHVREFVMLAEQVPMDPRVLVTTGNWGVGESRSAYSCPKLLIKKA</sequence>
<proteinExistence type="predicted"/>
<evidence type="ECO:0000313" key="2">
    <source>
        <dbReference type="Proteomes" id="UP000799757"/>
    </source>
</evidence>
<gene>
    <name evidence="1" type="ORF">K505DRAFT_153101</name>
</gene>
<dbReference type="EMBL" id="MU001817">
    <property type="protein sequence ID" value="KAF2796988.1"/>
    <property type="molecule type" value="Genomic_DNA"/>
</dbReference>
<organism evidence="1 2">
    <name type="scientific">Melanomma pulvis-pyrius CBS 109.77</name>
    <dbReference type="NCBI Taxonomy" id="1314802"/>
    <lineage>
        <taxon>Eukaryota</taxon>
        <taxon>Fungi</taxon>
        <taxon>Dikarya</taxon>
        <taxon>Ascomycota</taxon>
        <taxon>Pezizomycotina</taxon>
        <taxon>Dothideomycetes</taxon>
        <taxon>Pleosporomycetidae</taxon>
        <taxon>Pleosporales</taxon>
        <taxon>Melanommataceae</taxon>
        <taxon>Melanomma</taxon>
    </lineage>
</organism>
<dbReference type="Proteomes" id="UP000799757">
    <property type="component" value="Unassembled WGS sequence"/>
</dbReference>